<evidence type="ECO:0000313" key="2">
    <source>
        <dbReference type="EMBL" id="MDY5153207.1"/>
    </source>
</evidence>
<proteinExistence type="predicted"/>
<dbReference type="AlphaFoldDB" id="A0AAW9HS88"/>
<dbReference type="GO" id="GO:0004803">
    <property type="term" value="F:transposase activity"/>
    <property type="evidence" value="ECO:0007669"/>
    <property type="project" value="InterPro"/>
</dbReference>
<accession>A0AAW9HS88</accession>
<evidence type="ECO:0000313" key="3">
    <source>
        <dbReference type="Proteomes" id="UP001273799"/>
    </source>
</evidence>
<dbReference type="InterPro" id="IPR051839">
    <property type="entry name" value="RD_transcriptional_regulator"/>
</dbReference>
<dbReference type="EMBL" id="JAWNFU010000002">
    <property type="protein sequence ID" value="MDY5153207.1"/>
    <property type="molecule type" value="Genomic_DNA"/>
</dbReference>
<gene>
    <name evidence="2" type="ORF">R6G71_03960</name>
</gene>
<dbReference type="RefSeq" id="WP_320753508.1">
    <property type="nucleotide sequence ID" value="NZ_JAWNFU010000002.1"/>
</dbReference>
<dbReference type="InterPro" id="IPR009057">
    <property type="entry name" value="Homeodomain-like_sf"/>
</dbReference>
<keyword evidence="1" id="KW-0175">Coiled coil</keyword>
<reference evidence="2" key="1">
    <citation type="submission" date="2023-10" db="EMBL/GenBank/DDBJ databases">
        <title>Whole Genome based description of the genera Actinobaculum and Actinotignum reveals a complex phylogenetic relationship within the species included in the genus Actinotignum.</title>
        <authorList>
            <person name="Jensen C.S."/>
            <person name="Dargis R."/>
            <person name="Kemp M."/>
            <person name="Christensen J.J."/>
        </authorList>
    </citation>
    <scope>NUCLEOTIDE SEQUENCE</scope>
    <source>
        <strain evidence="2">Actinobaculum_suis_CCUG19206T</strain>
    </source>
</reference>
<dbReference type="Gene3D" id="1.10.10.60">
    <property type="entry name" value="Homeodomain-like"/>
    <property type="match status" value="1"/>
</dbReference>
<dbReference type="Proteomes" id="UP001273799">
    <property type="component" value="Unassembled WGS sequence"/>
</dbReference>
<dbReference type="SUPFAM" id="SSF46689">
    <property type="entry name" value="Homeodomain-like"/>
    <property type="match status" value="1"/>
</dbReference>
<protein>
    <submittedName>
        <fullName evidence="2">Transposase</fullName>
    </submittedName>
</protein>
<name>A0AAW9HS88_9ACTO</name>
<organism evidence="2 3">
    <name type="scientific">Actinobaculum suis</name>
    <dbReference type="NCBI Taxonomy" id="1657"/>
    <lineage>
        <taxon>Bacteria</taxon>
        <taxon>Bacillati</taxon>
        <taxon>Actinomycetota</taxon>
        <taxon>Actinomycetes</taxon>
        <taxon>Actinomycetales</taxon>
        <taxon>Actinomycetaceae</taxon>
        <taxon>Actinobaculum</taxon>
    </lineage>
</organism>
<dbReference type="GO" id="GO:0006313">
    <property type="term" value="P:DNA transposition"/>
    <property type="evidence" value="ECO:0007669"/>
    <property type="project" value="InterPro"/>
</dbReference>
<sequence length="154" mass="17106">MNRKGRRFTPEYRRDAASQVIDTGESIACVAKALGLSAQTLGKWVGQERKRRLVESGGKPDIEQLQKELARTQRELAKARMERDFLEKAAAFFAAKQQQRKRPGVDGCAEGLWILGYIHGGSSWGLLARVIMRGVPEAPYARPGHSSGGVLMRR</sequence>
<dbReference type="PANTHER" id="PTHR33215:SF13">
    <property type="entry name" value="PROTEIN DISTAL ANTENNA"/>
    <property type="match status" value="1"/>
</dbReference>
<feature type="coiled-coil region" evidence="1">
    <location>
        <begin position="62"/>
        <end position="89"/>
    </location>
</feature>
<dbReference type="Pfam" id="PF01527">
    <property type="entry name" value="HTH_Tnp_1"/>
    <property type="match status" value="1"/>
</dbReference>
<dbReference type="InterPro" id="IPR002514">
    <property type="entry name" value="Transposase_8"/>
</dbReference>
<dbReference type="GO" id="GO:0003677">
    <property type="term" value="F:DNA binding"/>
    <property type="evidence" value="ECO:0007669"/>
    <property type="project" value="InterPro"/>
</dbReference>
<dbReference type="PANTHER" id="PTHR33215">
    <property type="entry name" value="PROTEIN DISTAL ANTENNA"/>
    <property type="match status" value="1"/>
</dbReference>
<evidence type="ECO:0000256" key="1">
    <source>
        <dbReference type="SAM" id="Coils"/>
    </source>
</evidence>
<comment type="caution">
    <text evidence="2">The sequence shown here is derived from an EMBL/GenBank/DDBJ whole genome shotgun (WGS) entry which is preliminary data.</text>
</comment>